<dbReference type="InterPro" id="IPR035973">
    <property type="entry name" value="Cyt_c_oxidase_su3-like_sf"/>
</dbReference>
<organism evidence="9 10">
    <name type="scientific">Pseudomaricurvus hydrocarbonicus</name>
    <dbReference type="NCBI Taxonomy" id="1470433"/>
    <lineage>
        <taxon>Bacteria</taxon>
        <taxon>Pseudomonadati</taxon>
        <taxon>Pseudomonadota</taxon>
        <taxon>Gammaproteobacteria</taxon>
        <taxon>Cellvibrionales</taxon>
        <taxon>Cellvibrionaceae</taxon>
        <taxon>Pseudomaricurvus</taxon>
    </lineage>
</organism>
<gene>
    <name evidence="9" type="ORF">G8770_15845</name>
</gene>
<dbReference type="InterPro" id="IPR000298">
    <property type="entry name" value="Cyt_c_oxidase-like_su3"/>
</dbReference>
<reference evidence="9" key="1">
    <citation type="submission" date="2020-03" db="EMBL/GenBank/DDBJ databases">
        <authorList>
            <person name="Guo F."/>
        </authorList>
    </citation>
    <scope>NUCLEOTIDE SEQUENCE</scope>
    <source>
        <strain evidence="9">JCM 30134</strain>
    </source>
</reference>
<dbReference type="PANTHER" id="PTHR11403">
    <property type="entry name" value="CYTOCHROME C OXIDASE SUBUNIT III"/>
    <property type="match status" value="1"/>
</dbReference>
<evidence type="ECO:0000313" key="9">
    <source>
        <dbReference type="EMBL" id="NHO67024.1"/>
    </source>
</evidence>
<evidence type="ECO:0000259" key="8">
    <source>
        <dbReference type="PROSITE" id="PS50253"/>
    </source>
</evidence>
<comment type="caution">
    <text evidence="9">The sequence shown here is derived from an EMBL/GenBank/DDBJ whole genome shotgun (WGS) entry which is preliminary data.</text>
</comment>
<feature type="transmembrane region" description="Helical" evidence="7">
    <location>
        <begin position="113"/>
        <end position="132"/>
    </location>
</feature>
<evidence type="ECO:0000256" key="1">
    <source>
        <dbReference type="ARBA" id="ARBA00004141"/>
    </source>
</evidence>
<evidence type="ECO:0000256" key="3">
    <source>
        <dbReference type="ARBA" id="ARBA00022692"/>
    </source>
</evidence>
<dbReference type="SUPFAM" id="SSF81452">
    <property type="entry name" value="Cytochrome c oxidase subunit III-like"/>
    <property type="match status" value="1"/>
</dbReference>
<dbReference type="Pfam" id="PF00510">
    <property type="entry name" value="COX3"/>
    <property type="match status" value="1"/>
</dbReference>
<dbReference type="RefSeq" id="WP_167188935.1">
    <property type="nucleotide sequence ID" value="NZ_JAAONZ010000013.1"/>
</dbReference>
<protein>
    <submittedName>
        <fullName evidence="9">Cytochrome c oxidase subunit III</fullName>
    </submittedName>
</protein>
<evidence type="ECO:0000313" key="10">
    <source>
        <dbReference type="Proteomes" id="UP000787472"/>
    </source>
</evidence>
<dbReference type="InterPro" id="IPR013833">
    <property type="entry name" value="Cyt_c_oxidase_su3_a-hlx"/>
</dbReference>
<keyword evidence="4 7" id="KW-1133">Transmembrane helix</keyword>
<feature type="transmembrane region" description="Helical" evidence="7">
    <location>
        <begin position="36"/>
        <end position="58"/>
    </location>
</feature>
<feature type="domain" description="Heme-copper oxidase subunit III family profile" evidence="8">
    <location>
        <begin position="35"/>
        <end position="225"/>
    </location>
</feature>
<dbReference type="EMBL" id="JAAONZ010000013">
    <property type="protein sequence ID" value="NHO67024.1"/>
    <property type="molecule type" value="Genomic_DNA"/>
</dbReference>
<dbReference type="InterPro" id="IPR024791">
    <property type="entry name" value="Cyt_c/ubiquinol_Oxase_su3"/>
</dbReference>
<feature type="transmembrane region" description="Helical" evidence="7">
    <location>
        <begin position="203"/>
        <end position="225"/>
    </location>
</feature>
<dbReference type="PROSITE" id="PS50253">
    <property type="entry name" value="COX3"/>
    <property type="match status" value="1"/>
</dbReference>
<evidence type="ECO:0000256" key="7">
    <source>
        <dbReference type="SAM" id="Phobius"/>
    </source>
</evidence>
<keyword evidence="10" id="KW-1185">Reference proteome</keyword>
<feature type="transmembrane region" description="Helical" evidence="7">
    <location>
        <begin position="82"/>
        <end position="101"/>
    </location>
</feature>
<dbReference type="GO" id="GO:0004129">
    <property type="term" value="F:cytochrome-c oxidase activity"/>
    <property type="evidence" value="ECO:0007669"/>
    <property type="project" value="InterPro"/>
</dbReference>
<name>A0A9E5T3I7_9GAMM</name>
<accession>A0A9E5T3I7</accession>
<evidence type="ECO:0000256" key="4">
    <source>
        <dbReference type="ARBA" id="ARBA00022989"/>
    </source>
</evidence>
<sequence length="242" mass="27879">MSLNFFRTLQEKPWLQPDAVLPERVMDRSDINPKKLPLIVFLGIVSVFFFLFLITFLARSQYPDFQALAGETWQPFYHPQQLWINTGLLLIACVALQVALMATRRQNIHTAQIALCLALLFTLQFGAAQLLLWRHLYKLGFYMASNPANSYFYLLTALHGLHLIGGLFVLVPVILRSFGFFRPATTAPQQRPLQPPRQQQLQYSLELCALYWHYLFVIWLLIFFFNASSPAVYKTLAALCGY</sequence>
<evidence type="ECO:0000256" key="6">
    <source>
        <dbReference type="RuleBase" id="RU003376"/>
    </source>
</evidence>
<keyword evidence="5 7" id="KW-0472">Membrane</keyword>
<proteinExistence type="inferred from homology"/>
<comment type="similarity">
    <text evidence="2 6">Belongs to the cytochrome c oxidase subunit 3 family.</text>
</comment>
<evidence type="ECO:0000256" key="5">
    <source>
        <dbReference type="ARBA" id="ARBA00023136"/>
    </source>
</evidence>
<keyword evidence="3 6" id="KW-0812">Transmembrane</keyword>
<dbReference type="GO" id="GO:0019646">
    <property type="term" value="P:aerobic electron transport chain"/>
    <property type="evidence" value="ECO:0007669"/>
    <property type="project" value="InterPro"/>
</dbReference>
<dbReference type="Gene3D" id="1.20.120.80">
    <property type="entry name" value="Cytochrome c oxidase, subunit III, four-helix bundle"/>
    <property type="match status" value="1"/>
</dbReference>
<evidence type="ECO:0000256" key="2">
    <source>
        <dbReference type="ARBA" id="ARBA00010581"/>
    </source>
</evidence>
<comment type="subcellular location">
    <subcellularLocation>
        <location evidence="6">Cell membrane</location>
        <topology evidence="6">Multi-pass membrane protein</topology>
    </subcellularLocation>
    <subcellularLocation>
        <location evidence="1">Membrane</location>
        <topology evidence="1">Multi-pass membrane protein</topology>
    </subcellularLocation>
</comment>
<dbReference type="AlphaFoldDB" id="A0A9E5T3I7"/>
<feature type="transmembrane region" description="Helical" evidence="7">
    <location>
        <begin position="152"/>
        <end position="175"/>
    </location>
</feature>
<dbReference type="GO" id="GO:0005886">
    <property type="term" value="C:plasma membrane"/>
    <property type="evidence" value="ECO:0007669"/>
    <property type="project" value="UniProtKB-SubCell"/>
</dbReference>
<dbReference type="Proteomes" id="UP000787472">
    <property type="component" value="Unassembled WGS sequence"/>
</dbReference>
<dbReference type="PANTHER" id="PTHR11403:SF10">
    <property type="entry name" value="CYTOCHROME C OXIDASE"/>
    <property type="match status" value="1"/>
</dbReference>